<organism evidence="1 2">
    <name type="scientific">Leptospira neocaledonica</name>
    <dbReference type="NCBI Taxonomy" id="2023192"/>
    <lineage>
        <taxon>Bacteria</taxon>
        <taxon>Pseudomonadati</taxon>
        <taxon>Spirochaetota</taxon>
        <taxon>Spirochaetia</taxon>
        <taxon>Leptospirales</taxon>
        <taxon>Leptospiraceae</taxon>
        <taxon>Leptospira</taxon>
    </lineage>
</organism>
<protein>
    <submittedName>
        <fullName evidence="1">Uncharacterized protein</fullName>
    </submittedName>
</protein>
<evidence type="ECO:0000313" key="2">
    <source>
        <dbReference type="Proteomes" id="UP000231843"/>
    </source>
</evidence>
<comment type="caution">
    <text evidence="1">The sequence shown here is derived from an EMBL/GenBank/DDBJ whole genome shotgun (WGS) entry which is preliminary data.</text>
</comment>
<reference evidence="1 2" key="1">
    <citation type="submission" date="2017-07" db="EMBL/GenBank/DDBJ databases">
        <title>Leptospira spp. isolated from tropical soils.</title>
        <authorList>
            <person name="Thibeaux R."/>
            <person name="Iraola G."/>
            <person name="Ferres I."/>
            <person name="Bierque E."/>
            <person name="Girault D."/>
            <person name="Soupe-Gilbert M.-E."/>
            <person name="Picardeau M."/>
            <person name="Goarant C."/>
        </authorList>
    </citation>
    <scope>NUCLEOTIDE SEQUENCE [LARGE SCALE GENOMIC DNA]</scope>
    <source>
        <strain evidence="1 2">ES4-C-A1</strain>
    </source>
</reference>
<dbReference type="EMBL" id="NPEA01000006">
    <property type="protein sequence ID" value="PJZ76780.1"/>
    <property type="molecule type" value="Genomic_DNA"/>
</dbReference>
<accession>A0A2M9ZXK5</accession>
<name>A0A2M9ZXK5_9LEPT</name>
<dbReference type="AlphaFoldDB" id="A0A2M9ZXK5"/>
<gene>
    <name evidence="1" type="ORF">CH365_12225</name>
</gene>
<dbReference type="Proteomes" id="UP000231843">
    <property type="component" value="Unassembled WGS sequence"/>
</dbReference>
<evidence type="ECO:0000313" key="1">
    <source>
        <dbReference type="EMBL" id="PJZ76780.1"/>
    </source>
</evidence>
<keyword evidence="2" id="KW-1185">Reference proteome</keyword>
<proteinExistence type="predicted"/>
<sequence>MFGIFGCELFVFRLANVRLRVRFYKIPTSTFLKDRLQLCVLVSEFIFRNNLFREIMGKMVRPKNESFGRIGIKILSVTGNKI</sequence>